<dbReference type="PANTHER" id="PTHR40891">
    <property type="entry name" value="DUF295 DOMAIN-CONTAINING PROTEIN"/>
    <property type="match status" value="1"/>
</dbReference>
<dbReference type="Pfam" id="PF03478">
    <property type="entry name" value="Beta-prop_KIB1-4"/>
    <property type="match status" value="1"/>
</dbReference>
<organism evidence="2 3">
    <name type="scientific">Lithocarpus litseifolius</name>
    <dbReference type="NCBI Taxonomy" id="425828"/>
    <lineage>
        <taxon>Eukaryota</taxon>
        <taxon>Viridiplantae</taxon>
        <taxon>Streptophyta</taxon>
        <taxon>Embryophyta</taxon>
        <taxon>Tracheophyta</taxon>
        <taxon>Spermatophyta</taxon>
        <taxon>Magnoliopsida</taxon>
        <taxon>eudicotyledons</taxon>
        <taxon>Gunneridae</taxon>
        <taxon>Pentapetalae</taxon>
        <taxon>rosids</taxon>
        <taxon>fabids</taxon>
        <taxon>Fagales</taxon>
        <taxon>Fagaceae</taxon>
        <taxon>Lithocarpus</taxon>
    </lineage>
</organism>
<comment type="caution">
    <text evidence="2">The sequence shown here is derived from an EMBL/GenBank/DDBJ whole genome shotgun (WGS) entry which is preliminary data.</text>
</comment>
<dbReference type="InterPro" id="IPR005174">
    <property type="entry name" value="KIB1-4_b-propeller"/>
</dbReference>
<dbReference type="Proteomes" id="UP001459277">
    <property type="component" value="Unassembled WGS sequence"/>
</dbReference>
<evidence type="ECO:0000313" key="2">
    <source>
        <dbReference type="EMBL" id="KAL0007943.1"/>
    </source>
</evidence>
<evidence type="ECO:0000259" key="1">
    <source>
        <dbReference type="Pfam" id="PF03478"/>
    </source>
</evidence>
<dbReference type="PANTHER" id="PTHR40891:SF1">
    <property type="entry name" value="DUF295 DOMAIN-CONTAINING PROTEIN"/>
    <property type="match status" value="1"/>
</dbReference>
<dbReference type="EMBL" id="JAZDWU010000003">
    <property type="protein sequence ID" value="KAL0007943.1"/>
    <property type="molecule type" value="Genomic_DNA"/>
</dbReference>
<feature type="domain" description="KIB1-4 beta-propeller" evidence="1">
    <location>
        <begin position="78"/>
        <end position="268"/>
    </location>
</feature>
<proteinExistence type="predicted"/>
<keyword evidence="3" id="KW-1185">Reference proteome</keyword>
<reference evidence="2 3" key="1">
    <citation type="submission" date="2024-01" db="EMBL/GenBank/DDBJ databases">
        <title>A telomere-to-telomere, gap-free genome of sweet tea (Lithocarpus litseifolius).</title>
        <authorList>
            <person name="Zhou J."/>
        </authorList>
    </citation>
    <scope>NUCLEOTIDE SEQUENCE [LARGE SCALE GENOMIC DNA]</scope>
    <source>
        <strain evidence="2">Zhou-2022a</strain>
        <tissue evidence="2">Leaf</tissue>
    </source>
</reference>
<protein>
    <recommendedName>
        <fullName evidence="1">KIB1-4 beta-propeller domain-containing protein</fullName>
    </recommendedName>
</protein>
<gene>
    <name evidence="2" type="ORF">SO802_009445</name>
</gene>
<sequence>MGNLLIHLLLHCPRVYDLWAFIFCLVGFDWVVPHSADTILKSWEGVWLVQRYVRVWRAVPARLMWCICNQHTFEEKEISLPNLSTNKMEVAKVEKQNMHSYPVTASRLYPWLIILDEKAPLPSLESIDYRGCILSSSPGDPECHILFFNRLENSLLVCQKGDLEFNKQFVIFAEDFNLKNFAMVGKTIYCLGSKHALYTAEFVGRTVQFTRLIMEELPWPSPLDLPRFDSFLVESGGELFLVQMMFFGFRMEEVYGFFVFRMDFEEKRLVTSPSGR</sequence>
<dbReference type="AlphaFoldDB" id="A0AAW2DEA6"/>
<name>A0AAW2DEA6_9ROSI</name>
<evidence type="ECO:0000313" key="3">
    <source>
        <dbReference type="Proteomes" id="UP001459277"/>
    </source>
</evidence>
<accession>A0AAW2DEA6</accession>